<evidence type="ECO:0000313" key="3">
    <source>
        <dbReference type="EMBL" id="KGQ05835.1"/>
    </source>
</evidence>
<comment type="caution">
    <text evidence="3">The sequence shown here is derived from an EMBL/GenBank/DDBJ whole genome shotgun (WGS) entry which is preliminary data.</text>
</comment>
<feature type="domain" description="UFSP1/2/DUB catalytic" evidence="2">
    <location>
        <begin position="1"/>
        <end position="167"/>
    </location>
</feature>
<dbReference type="Proteomes" id="UP000030106">
    <property type="component" value="Unassembled WGS sequence"/>
</dbReference>
<dbReference type="STRING" id="1245745.A0A0A2VI76"/>
<dbReference type="EMBL" id="ANFO01000909">
    <property type="protein sequence ID" value="KGQ05835.1"/>
    <property type="molecule type" value="Genomic_DNA"/>
</dbReference>
<gene>
    <name evidence="3" type="ORF">BBAD15_g8888</name>
</gene>
<dbReference type="InterPro" id="IPR012462">
    <property type="entry name" value="UFSP1/2_DUB_cat"/>
</dbReference>
<accession>A0A0A2VI76</accession>
<evidence type="ECO:0000313" key="4">
    <source>
        <dbReference type="Proteomes" id="UP000030106"/>
    </source>
</evidence>
<dbReference type="GO" id="GO:0016787">
    <property type="term" value="F:hydrolase activity"/>
    <property type="evidence" value="ECO:0007669"/>
    <property type="project" value="UniProtKB-KW"/>
</dbReference>
<dbReference type="OrthoDB" id="288987at2759"/>
<dbReference type="Pfam" id="PF07910">
    <property type="entry name" value="Peptidase_C78"/>
    <property type="match status" value="1"/>
</dbReference>
<protein>
    <submittedName>
        <fullName evidence="3">Zinc finger with UFM1-specific peptidase domain protein</fullName>
    </submittedName>
</protein>
<dbReference type="HOGENOM" id="CLU_1402197_0_0_1"/>
<proteinExistence type="predicted"/>
<dbReference type="Gene3D" id="3.90.70.130">
    <property type="match status" value="1"/>
</dbReference>
<sequence>MLISYLILATETGPRSFPDGVPDIFQLQNLIEAAWDNGHNTRGRQETGGIKGTRKFIGTQEAQALFLNLNIKCSARRFRDTVEFSAVDQVVNDIDAYFQRSCRGMEDSSSKVRSTMLAPIYFQRPGHSLTVVGLEKTVHNERQLLVFNPGHSYKDATHPSRPLSEKNKQRVRIALPHLKHGGLIHASANFLFTL</sequence>
<reference evidence="3 4" key="1">
    <citation type="submission" date="2012-10" db="EMBL/GenBank/DDBJ databases">
        <title>Genome sequencing and analysis of entomopathogenic fungi Beauveria bassiana D1-5.</title>
        <authorList>
            <person name="Li Q."/>
            <person name="Wang L."/>
            <person name="Zhang Z."/>
            <person name="Wang Q."/>
            <person name="Ren J."/>
            <person name="Wang M."/>
            <person name="Xu W."/>
            <person name="Wang J."/>
            <person name="Lu Y."/>
            <person name="Du Q."/>
            <person name="Sun Z."/>
        </authorList>
    </citation>
    <scope>NUCLEOTIDE SEQUENCE [LARGE SCALE GENOMIC DNA]</scope>
    <source>
        <strain evidence="3 4">D1-5</strain>
    </source>
</reference>
<keyword evidence="1" id="KW-0378">Hydrolase</keyword>
<evidence type="ECO:0000259" key="2">
    <source>
        <dbReference type="Pfam" id="PF07910"/>
    </source>
</evidence>
<evidence type="ECO:0000256" key="1">
    <source>
        <dbReference type="ARBA" id="ARBA00022801"/>
    </source>
</evidence>
<dbReference type="AlphaFoldDB" id="A0A0A2VI76"/>
<name>A0A0A2VI76_BEABA</name>
<organism evidence="3 4">
    <name type="scientific">Beauveria bassiana D1-5</name>
    <dbReference type="NCBI Taxonomy" id="1245745"/>
    <lineage>
        <taxon>Eukaryota</taxon>
        <taxon>Fungi</taxon>
        <taxon>Dikarya</taxon>
        <taxon>Ascomycota</taxon>
        <taxon>Pezizomycotina</taxon>
        <taxon>Sordariomycetes</taxon>
        <taxon>Hypocreomycetidae</taxon>
        <taxon>Hypocreales</taxon>
        <taxon>Cordycipitaceae</taxon>
        <taxon>Beauveria</taxon>
    </lineage>
</organism>